<dbReference type="EMBL" id="GBRH01162482">
    <property type="protein sequence ID" value="JAE35414.1"/>
    <property type="molecule type" value="Transcribed_RNA"/>
</dbReference>
<evidence type="ECO:0000313" key="1">
    <source>
        <dbReference type="EMBL" id="JAE35414.1"/>
    </source>
</evidence>
<dbReference type="PANTHER" id="PTHR33186">
    <property type="entry name" value="OS10G0136150 PROTEIN-RELATED"/>
    <property type="match status" value="1"/>
</dbReference>
<dbReference type="AlphaFoldDB" id="A0A0A9HHX0"/>
<name>A0A0A9HHX0_ARUDO</name>
<proteinExistence type="predicted"/>
<reference evidence="1" key="2">
    <citation type="journal article" date="2015" name="Data Brief">
        <title>Shoot transcriptome of the giant reed, Arundo donax.</title>
        <authorList>
            <person name="Barrero R.A."/>
            <person name="Guerrero F.D."/>
            <person name="Moolhuijzen P."/>
            <person name="Goolsby J.A."/>
            <person name="Tidwell J."/>
            <person name="Bellgard S.E."/>
            <person name="Bellgard M.I."/>
        </authorList>
    </citation>
    <scope>NUCLEOTIDE SEQUENCE</scope>
    <source>
        <tissue evidence="1">Shoot tissue taken approximately 20 cm above the soil surface</tissue>
    </source>
</reference>
<organism evidence="1">
    <name type="scientific">Arundo donax</name>
    <name type="common">Giant reed</name>
    <name type="synonym">Donax arundinaceus</name>
    <dbReference type="NCBI Taxonomy" id="35708"/>
    <lineage>
        <taxon>Eukaryota</taxon>
        <taxon>Viridiplantae</taxon>
        <taxon>Streptophyta</taxon>
        <taxon>Embryophyta</taxon>
        <taxon>Tracheophyta</taxon>
        <taxon>Spermatophyta</taxon>
        <taxon>Magnoliopsida</taxon>
        <taxon>Liliopsida</taxon>
        <taxon>Poales</taxon>
        <taxon>Poaceae</taxon>
        <taxon>PACMAD clade</taxon>
        <taxon>Arundinoideae</taxon>
        <taxon>Arundineae</taxon>
        <taxon>Arundo</taxon>
    </lineage>
</organism>
<reference evidence="1" key="1">
    <citation type="submission" date="2014-09" db="EMBL/GenBank/DDBJ databases">
        <authorList>
            <person name="Magalhaes I.L.F."/>
            <person name="Oliveira U."/>
            <person name="Santos F.R."/>
            <person name="Vidigal T.H.D.A."/>
            <person name="Brescovit A.D."/>
            <person name="Santos A.J."/>
        </authorList>
    </citation>
    <scope>NUCLEOTIDE SEQUENCE</scope>
    <source>
        <tissue evidence="1">Shoot tissue taken approximately 20 cm above the soil surface</tissue>
    </source>
</reference>
<accession>A0A0A9HHX0</accession>
<sequence>MRSEIGRLGLAAVKNFSLHLWAREPDHDGAAKWVLHREIELCTILELPLTQPRVGSIPVWISGLSEDGIVVFLRTMVGIFMVWPETLQFKMVTNNVLIKTVYPYARFYFPEEVGTGR</sequence>
<protein>
    <submittedName>
        <fullName evidence="1">Uncharacterized protein</fullName>
    </submittedName>
</protein>
<dbReference type="PANTHER" id="PTHR33186:SF13">
    <property type="entry name" value="OS10G0138300 PROTEIN"/>
    <property type="match status" value="1"/>
</dbReference>